<proteinExistence type="inferred from homology"/>
<dbReference type="CDD" id="cd03791">
    <property type="entry name" value="GT5_Glycogen_synthase_DULL1-like"/>
    <property type="match status" value="1"/>
</dbReference>
<evidence type="ECO:0000256" key="1">
    <source>
        <dbReference type="ARBA" id="ARBA00001478"/>
    </source>
</evidence>
<dbReference type="Pfam" id="PF00534">
    <property type="entry name" value="Glycos_transf_1"/>
    <property type="match status" value="1"/>
</dbReference>
<dbReference type="NCBIfam" id="NF001899">
    <property type="entry name" value="PRK00654.1-2"/>
    <property type="match status" value="1"/>
</dbReference>
<evidence type="ECO:0000256" key="2">
    <source>
        <dbReference type="ARBA" id="ARBA00002764"/>
    </source>
</evidence>
<gene>
    <name evidence="7" type="primary">glgA</name>
    <name evidence="10" type="ordered locus">Slip_0519</name>
</gene>
<comment type="function">
    <text evidence="2 7">Synthesizes alpha-1,4-glucan chains using ADP-glucose.</text>
</comment>
<comment type="catalytic activity">
    <reaction evidence="1 7">
        <text>[(1-&gt;4)-alpha-D-glucosyl](n) + ADP-alpha-D-glucose = [(1-&gt;4)-alpha-D-glucosyl](n+1) + ADP + H(+)</text>
        <dbReference type="Rhea" id="RHEA:18189"/>
        <dbReference type="Rhea" id="RHEA-COMP:9584"/>
        <dbReference type="Rhea" id="RHEA-COMP:9587"/>
        <dbReference type="ChEBI" id="CHEBI:15378"/>
        <dbReference type="ChEBI" id="CHEBI:15444"/>
        <dbReference type="ChEBI" id="CHEBI:57498"/>
        <dbReference type="ChEBI" id="CHEBI:456216"/>
        <dbReference type="EC" id="2.4.1.21"/>
    </reaction>
</comment>
<dbReference type="EMBL" id="CP002048">
    <property type="protein sequence ID" value="ADI01303.1"/>
    <property type="molecule type" value="Genomic_DNA"/>
</dbReference>
<dbReference type="Gene3D" id="3.40.50.2000">
    <property type="entry name" value="Glycogen Phosphorylase B"/>
    <property type="match status" value="2"/>
</dbReference>
<dbReference type="GO" id="GO:0009011">
    <property type="term" value="F:alpha-1,4-glucan glucosyltransferase (ADP-glucose donor) activity"/>
    <property type="evidence" value="ECO:0007669"/>
    <property type="project" value="UniProtKB-UniRule"/>
</dbReference>
<evidence type="ECO:0000256" key="4">
    <source>
        <dbReference type="ARBA" id="ARBA00022676"/>
    </source>
</evidence>
<dbReference type="HAMAP" id="MF_00484">
    <property type="entry name" value="Glycogen_synth"/>
    <property type="match status" value="1"/>
</dbReference>
<evidence type="ECO:0000256" key="6">
    <source>
        <dbReference type="ARBA" id="ARBA00023056"/>
    </source>
</evidence>
<dbReference type="GO" id="GO:0004373">
    <property type="term" value="F:alpha-1,4-glucan glucosyltransferase (UDP-glucose donor) activity"/>
    <property type="evidence" value="ECO:0007669"/>
    <property type="project" value="InterPro"/>
</dbReference>
<evidence type="ECO:0000256" key="7">
    <source>
        <dbReference type="HAMAP-Rule" id="MF_00484"/>
    </source>
</evidence>
<dbReference type="KEGG" id="slp:Slip_0519"/>
<organism evidence="10 11">
    <name type="scientific">Syntrophothermus lipocalidus (strain DSM 12680 / TGB-C1)</name>
    <dbReference type="NCBI Taxonomy" id="643648"/>
    <lineage>
        <taxon>Bacteria</taxon>
        <taxon>Bacillati</taxon>
        <taxon>Bacillota</taxon>
        <taxon>Clostridia</taxon>
        <taxon>Eubacteriales</taxon>
        <taxon>Syntrophomonadaceae</taxon>
        <taxon>Syntrophothermus</taxon>
    </lineage>
</organism>
<reference evidence="11" key="1">
    <citation type="journal article" date="2010" name="Stand. Genomic Sci.">
        <title>Complete genome sequence of Syntrophothermus lipocalidus type strain (TGB-C1T).</title>
        <authorList>
            <consortium name="US DOE Joint Genome Institute (JGI-PGF)"/>
            <person name="Djao O."/>
            <person name="Zhang X."/>
            <person name="Lucas S."/>
            <person name="Lapidus A."/>
            <person name="Glavina Del Rio T."/>
            <person name="Nolan M."/>
            <person name="Tice H."/>
            <person name="Cheng J."/>
            <person name="Han C."/>
            <person name="Tapia R."/>
            <person name="Goodwin L."/>
            <person name="Pitluck S."/>
            <person name="Liolios K."/>
            <person name="Ivanova N."/>
            <person name="Mavromatis K."/>
            <person name="Mikhailova N."/>
            <person name="Ovchinnikova G."/>
            <person name="Pati A."/>
            <person name="Brambilla E."/>
            <person name="Chen A."/>
            <person name="Palaniappan K."/>
            <person name="Land M."/>
            <person name="Hauser L."/>
            <person name="Chang Y."/>
            <person name="Jeffries C."/>
            <person name="Rohde M."/>
            <person name="Sikorski J."/>
            <person name="Spring S."/>
            <person name="Goker M."/>
            <person name="Detter J."/>
            <person name="Woyke T."/>
            <person name="Bristow J."/>
            <person name="Eisen J."/>
            <person name="Markowitz V."/>
            <person name="Hugenholtz P."/>
            <person name="Kyrpides N."/>
            <person name="Klenk H."/>
        </authorList>
    </citation>
    <scope>NUCLEOTIDE SEQUENCE [LARGE SCALE GENOMIC DNA]</scope>
    <source>
        <strain evidence="11">DSM 12680 / TGB-C1</strain>
    </source>
</reference>
<dbReference type="Pfam" id="PF08323">
    <property type="entry name" value="Glyco_transf_5"/>
    <property type="match status" value="1"/>
</dbReference>
<keyword evidence="6 7" id="KW-0320">Glycogen biosynthesis</keyword>
<dbReference type="UniPathway" id="UPA00164"/>
<evidence type="ECO:0000259" key="8">
    <source>
        <dbReference type="Pfam" id="PF00534"/>
    </source>
</evidence>
<dbReference type="CAZy" id="GT5">
    <property type="family name" value="Glycosyltransferase Family 5"/>
</dbReference>
<dbReference type="InterPro" id="IPR013534">
    <property type="entry name" value="Starch_synth_cat_dom"/>
</dbReference>
<keyword evidence="11" id="KW-1185">Reference proteome</keyword>
<feature type="binding site" evidence="7">
    <location>
        <position position="15"/>
    </location>
    <ligand>
        <name>ADP-alpha-D-glucose</name>
        <dbReference type="ChEBI" id="CHEBI:57498"/>
    </ligand>
</feature>
<dbReference type="PANTHER" id="PTHR45825">
    <property type="entry name" value="GRANULE-BOUND STARCH SYNTHASE 1, CHLOROPLASTIC/AMYLOPLASTIC"/>
    <property type="match status" value="1"/>
</dbReference>
<dbReference type="EC" id="2.4.1.21" evidence="7"/>
<dbReference type="eggNOG" id="COG0297">
    <property type="taxonomic scope" value="Bacteria"/>
</dbReference>
<dbReference type="NCBIfam" id="TIGR02095">
    <property type="entry name" value="glgA"/>
    <property type="match status" value="1"/>
</dbReference>
<dbReference type="InterPro" id="IPR001296">
    <property type="entry name" value="Glyco_trans_1"/>
</dbReference>
<evidence type="ECO:0000313" key="11">
    <source>
        <dbReference type="Proteomes" id="UP000000378"/>
    </source>
</evidence>
<evidence type="ECO:0000256" key="3">
    <source>
        <dbReference type="ARBA" id="ARBA00010281"/>
    </source>
</evidence>
<reference evidence="10 11" key="2">
    <citation type="journal article" date="2010" name="Stand. Genomic Sci.">
        <title>Complete genome sequence of Syntrophothermus lipocalidus type strain (TGB-C1).</title>
        <authorList>
            <person name="Djao O.D."/>
            <person name="Zhang X."/>
            <person name="Lucas S."/>
            <person name="Lapidus A."/>
            <person name="Del Rio T.G."/>
            <person name="Nolan M."/>
            <person name="Tice H."/>
            <person name="Cheng J.F."/>
            <person name="Han C."/>
            <person name="Tapia R."/>
            <person name="Goodwin L."/>
            <person name="Pitluck S."/>
            <person name="Liolios K."/>
            <person name="Ivanova N."/>
            <person name="Mavromatis K."/>
            <person name="Mikhailova N."/>
            <person name="Ovchinnikova G."/>
            <person name="Pati A."/>
            <person name="Brambilla E."/>
            <person name="Chen A."/>
            <person name="Palaniappan K."/>
            <person name="Land M."/>
            <person name="Hauser L."/>
            <person name="Chang Y.J."/>
            <person name="Jeffries C.D."/>
            <person name="Rohde M."/>
            <person name="Sikorski J."/>
            <person name="Spring S."/>
            <person name="Goker M."/>
            <person name="Detter J.C."/>
            <person name="Woyke T."/>
            <person name="Bristow J."/>
            <person name="Eisen J.A."/>
            <person name="Markowitz V."/>
            <person name="Hugenholtz P."/>
            <person name="Kyrpides N.C."/>
            <person name="Klenk H.P."/>
        </authorList>
    </citation>
    <scope>NUCLEOTIDE SEQUENCE [LARGE SCALE GENOMIC DNA]</scope>
    <source>
        <strain evidence="11">DSM 12680 / TGB-C1</strain>
    </source>
</reference>
<evidence type="ECO:0000259" key="9">
    <source>
        <dbReference type="Pfam" id="PF08323"/>
    </source>
</evidence>
<dbReference type="InterPro" id="IPR011835">
    <property type="entry name" value="GS/SS"/>
</dbReference>
<protein>
    <recommendedName>
        <fullName evidence="7">Glycogen synthase</fullName>
        <ecNumber evidence="7">2.4.1.21</ecNumber>
    </recommendedName>
    <alternativeName>
        <fullName evidence="7">Starch [bacterial glycogen] synthase</fullName>
    </alternativeName>
</protein>
<evidence type="ECO:0000313" key="10">
    <source>
        <dbReference type="EMBL" id="ADI01303.1"/>
    </source>
</evidence>
<sequence length="484" mass="54604">MKILMAASEMVPFAKTGGLADVIGSLPKALQRLGHDVRVVIPNYKQISGGRYVTDLPVPMDGHLETAIVRQTAIRSGETEVPIYLVNNYRYFYRDYIYGYVDEGERFNFFCKSILAMLPYLEFRPDVIHCNDWHTGLLPLFLKIRFSGEPFFETMATVFTIHNLQYQGRFPRAILKPLGLGDEFFTPEELEFYGEVNFMKGGLLYADVINTVSPKYAMEIQTPELGEGLDGLLRKRALDLYGIINGIDYEEFNPATDKRIYVNYDENSLERKKLNKYELQKELGLEVCDRPLLGIISRLVGQKGLDLVAETVEPVLAGGAQMVLLGTGEDHLEKTFADLQLRHPGRMSVNLGFNSVLAQKIYAGADIFLMPSRFEPCGLGQLISLAYGTIPVVRATGGLSDTIQDYDPSTGEGNGFSFSSYSAEALLAAINRAINLYRDDRPAWLNLMRRGMKMDFSWNHSAIKYVQLYEKAVSRRQQRITRAV</sequence>
<dbReference type="PANTHER" id="PTHR45825:SF11">
    <property type="entry name" value="ALPHA AMYLASE DOMAIN-CONTAINING PROTEIN"/>
    <property type="match status" value="1"/>
</dbReference>
<feature type="domain" description="Glycosyl transferase family 1" evidence="8">
    <location>
        <begin position="289"/>
        <end position="436"/>
    </location>
</feature>
<name>D7CKR8_SYNLT</name>
<dbReference type="OrthoDB" id="9808590at2"/>
<dbReference type="Proteomes" id="UP000000378">
    <property type="component" value="Chromosome"/>
</dbReference>
<dbReference type="STRING" id="643648.Slip_0519"/>
<evidence type="ECO:0000256" key="5">
    <source>
        <dbReference type="ARBA" id="ARBA00022679"/>
    </source>
</evidence>
<dbReference type="RefSeq" id="WP_013174705.1">
    <property type="nucleotide sequence ID" value="NC_014220.1"/>
</dbReference>
<dbReference type="GO" id="GO:0005978">
    <property type="term" value="P:glycogen biosynthetic process"/>
    <property type="evidence" value="ECO:0007669"/>
    <property type="project" value="UniProtKB-UniRule"/>
</dbReference>
<feature type="domain" description="Starch synthase catalytic" evidence="9">
    <location>
        <begin position="2"/>
        <end position="235"/>
    </location>
</feature>
<dbReference type="HOGENOM" id="CLU_009583_18_2_9"/>
<dbReference type="SUPFAM" id="SSF53756">
    <property type="entry name" value="UDP-Glycosyltransferase/glycogen phosphorylase"/>
    <property type="match status" value="1"/>
</dbReference>
<comment type="similarity">
    <text evidence="3 7">Belongs to the glycosyltransferase 1 family. Bacterial/plant glycogen synthase subfamily.</text>
</comment>
<accession>D7CKR8</accession>
<keyword evidence="4 7" id="KW-0328">Glycosyltransferase</keyword>
<keyword evidence="5 7" id="KW-0808">Transferase</keyword>
<comment type="pathway">
    <text evidence="7">Glycan biosynthesis; glycogen biosynthesis.</text>
</comment>
<dbReference type="AlphaFoldDB" id="D7CKR8"/>